<keyword evidence="1" id="KW-0472">Membrane</keyword>
<dbReference type="PANTHER" id="PTHR11161">
    <property type="entry name" value="O-ACYLTRANSFERASE"/>
    <property type="match status" value="1"/>
</dbReference>
<evidence type="ECO:0000313" key="3">
    <source>
        <dbReference type="EMBL" id="KAK8401121.1"/>
    </source>
</evidence>
<accession>A0AAW0UQ38</accession>
<feature type="transmembrane region" description="Helical" evidence="1">
    <location>
        <begin position="428"/>
        <end position="447"/>
    </location>
</feature>
<evidence type="ECO:0000256" key="1">
    <source>
        <dbReference type="SAM" id="Phobius"/>
    </source>
</evidence>
<feature type="transmembrane region" description="Helical" evidence="1">
    <location>
        <begin position="459"/>
        <end position="481"/>
    </location>
</feature>
<gene>
    <name evidence="3" type="ORF">O3P69_002701</name>
</gene>
<feature type="domain" description="Nose resistant-to-fluoxetine protein N-terminal" evidence="2">
    <location>
        <begin position="23"/>
        <end position="225"/>
    </location>
</feature>
<feature type="transmembrane region" description="Helical" evidence="1">
    <location>
        <begin position="621"/>
        <end position="638"/>
    </location>
</feature>
<dbReference type="PANTHER" id="PTHR11161:SF0">
    <property type="entry name" value="O-ACYLTRANSFERASE LIKE PROTEIN"/>
    <property type="match status" value="1"/>
</dbReference>
<dbReference type="InterPro" id="IPR006621">
    <property type="entry name" value="Nose-resist-to-fluoxetine_N"/>
</dbReference>
<feature type="transmembrane region" description="Helical" evidence="1">
    <location>
        <begin position="501"/>
        <end position="522"/>
    </location>
</feature>
<comment type="caution">
    <text evidence="3">The sequence shown here is derived from an EMBL/GenBank/DDBJ whole genome shotgun (WGS) entry which is preliminary data.</text>
</comment>
<dbReference type="Pfam" id="PF20146">
    <property type="entry name" value="NRF"/>
    <property type="match status" value="1"/>
</dbReference>
<organism evidence="3 4">
    <name type="scientific">Scylla paramamosain</name>
    <name type="common">Mud crab</name>
    <dbReference type="NCBI Taxonomy" id="85552"/>
    <lineage>
        <taxon>Eukaryota</taxon>
        <taxon>Metazoa</taxon>
        <taxon>Ecdysozoa</taxon>
        <taxon>Arthropoda</taxon>
        <taxon>Crustacea</taxon>
        <taxon>Multicrustacea</taxon>
        <taxon>Malacostraca</taxon>
        <taxon>Eumalacostraca</taxon>
        <taxon>Eucarida</taxon>
        <taxon>Decapoda</taxon>
        <taxon>Pleocyemata</taxon>
        <taxon>Brachyura</taxon>
        <taxon>Eubrachyura</taxon>
        <taxon>Portunoidea</taxon>
        <taxon>Portunidae</taxon>
        <taxon>Portuninae</taxon>
        <taxon>Scylla</taxon>
    </lineage>
</organism>
<dbReference type="InterPro" id="IPR052728">
    <property type="entry name" value="O2_lipid_transport_reg"/>
</dbReference>
<sequence>MTSAQTTFLDLVQLYLPDLTKVNPHCRRDLTAIYTAMAHLDILIPKGKLWPLQLVDSWGKFGDGILVGNLKQLGFFEECLDIRVFQPSSDLKTSQKVPLQPLSVLSRLPNAALQPHNSIRDQKDPNRRVSFDLPSFKAEERSTGIPPADFSGQYCLVTYASTKEELEPLPDLRTPAVPILLPQALAFMAYGTCMPSTCTPQELQETVNEALQEAELKVSSLDCQVKNHRHPLQGSEISGIVLLAVLTSLLVVAACADQMTLNEEKQHLREGPLRYLLAFSITSNLQKMMHLETRKLPGVIPSIHAIRFLSIGWVVLGHQCAYSIQRSQNVADLRELTKPAYAQIMTNADLSVDTFFTLSGLLVTLGLLGVIRRTGRFNLFHYFLHRLLRLWPPVVLSVLLVATVSGLAVTGPYAEQYWSSVVKGCRQFWWMDISLTTNLIYPHGSYFHMEKGETARLAWLGFWTAASVITPAAIIGAYHLWPASLQVVDPHAHLQYVDKVYMMPWCRAGPYLVGVWAGYFIYCGRSNPSVTHLRPWQRFLGWGVAVGVLLAVLFGIAPYNYVGMPSEVPHMSTAEAVLYGGVHRAAWGAAVSWVIVACTWGYGGPVAYILEHPIWQPFSRLSYCIYLTSLPIQYVVLYSTKRPTFYSFYNKVQETAGVMLMIMAISVLVSLISESPILRLEKILLRRPTGEWGVEEARVRRESEMEE</sequence>
<dbReference type="Proteomes" id="UP001487740">
    <property type="component" value="Unassembled WGS sequence"/>
</dbReference>
<proteinExistence type="predicted"/>
<feature type="transmembrane region" description="Helical" evidence="1">
    <location>
        <begin position="355"/>
        <end position="375"/>
    </location>
</feature>
<feature type="transmembrane region" description="Helical" evidence="1">
    <location>
        <begin position="542"/>
        <end position="562"/>
    </location>
</feature>
<keyword evidence="1" id="KW-0812">Transmembrane</keyword>
<feature type="transmembrane region" description="Helical" evidence="1">
    <location>
        <begin position="585"/>
        <end position="609"/>
    </location>
</feature>
<keyword evidence="1" id="KW-1133">Transmembrane helix</keyword>
<protein>
    <recommendedName>
        <fullName evidence="2">Nose resistant-to-fluoxetine protein N-terminal domain-containing protein</fullName>
    </recommendedName>
</protein>
<feature type="transmembrane region" description="Helical" evidence="1">
    <location>
        <begin position="387"/>
        <end position="408"/>
    </location>
</feature>
<reference evidence="3 4" key="1">
    <citation type="submission" date="2023-03" db="EMBL/GenBank/DDBJ databases">
        <title>High-quality genome of Scylla paramamosain provides insights in environmental adaptation.</title>
        <authorList>
            <person name="Zhang L."/>
        </authorList>
    </citation>
    <scope>NUCLEOTIDE SEQUENCE [LARGE SCALE GENOMIC DNA]</scope>
    <source>
        <strain evidence="3">LZ_2023a</strain>
        <tissue evidence="3">Muscle</tissue>
    </source>
</reference>
<evidence type="ECO:0000313" key="4">
    <source>
        <dbReference type="Proteomes" id="UP001487740"/>
    </source>
</evidence>
<keyword evidence="4" id="KW-1185">Reference proteome</keyword>
<evidence type="ECO:0000259" key="2">
    <source>
        <dbReference type="SMART" id="SM00703"/>
    </source>
</evidence>
<feature type="transmembrane region" description="Helical" evidence="1">
    <location>
        <begin position="658"/>
        <end position="678"/>
    </location>
</feature>
<dbReference type="EMBL" id="JARAKH010000009">
    <property type="protein sequence ID" value="KAK8401121.1"/>
    <property type="molecule type" value="Genomic_DNA"/>
</dbReference>
<name>A0AAW0UQ38_SCYPA</name>
<dbReference type="AlphaFoldDB" id="A0AAW0UQ38"/>
<dbReference type="SMART" id="SM00703">
    <property type="entry name" value="NRF"/>
    <property type="match status" value="1"/>
</dbReference>